<sequence length="376" mass="41747">MGCSIVLERGALYEAVWREPMINLGKRYGISDVGLRKVCARMDIPVPQLGYWAKKRVGRAPDRPDLPAHRGPTNIRIHPEKYNRRGRLAEDLSLACGRIEWEESEPDAQILVRSDGTLRTALVAKLANHLRRMERVSEKSEVPLVYKRVRKAAGARDVTDIVAPGPGYITIATTQAQLQRALSMADALIVGMRERGFKIEVVGQRTIFSHHGLDLSFRLTEITSRGTGAGHRRPRATGKLRLTLRSAGNRAPIGNVIAVRDQPGRPLESQLNHVATRLRQASEAFRLATHERAVQEAAEAARADRERIDGLSAEADTWHALVRRQAYIDHLEARARQSGISLEDGSAASEWFKWARKTCAAGDPTEHRLEAISAGI</sequence>
<protein>
    <submittedName>
        <fullName evidence="1">Uncharacterized protein</fullName>
    </submittedName>
</protein>
<proteinExistence type="predicted"/>
<organism evidence="1 2">
    <name type="scientific">Paraburkholderia phenazinium</name>
    <dbReference type="NCBI Taxonomy" id="60549"/>
    <lineage>
        <taxon>Bacteria</taxon>
        <taxon>Pseudomonadati</taxon>
        <taxon>Pseudomonadota</taxon>
        <taxon>Betaproteobacteria</taxon>
        <taxon>Burkholderiales</taxon>
        <taxon>Burkholderiaceae</taxon>
        <taxon>Paraburkholderia</taxon>
    </lineage>
</organism>
<dbReference type="EMBL" id="FNCJ01000009">
    <property type="protein sequence ID" value="SDH32431.1"/>
    <property type="molecule type" value="Genomic_DNA"/>
</dbReference>
<accession>A0A1G8BH29</accession>
<dbReference type="AlphaFoldDB" id="A0A1G8BH29"/>
<evidence type="ECO:0000313" key="2">
    <source>
        <dbReference type="Proteomes" id="UP000199706"/>
    </source>
</evidence>
<dbReference type="OrthoDB" id="9777694at2"/>
<evidence type="ECO:0000313" key="1">
    <source>
        <dbReference type="EMBL" id="SDH32431.1"/>
    </source>
</evidence>
<dbReference type="Proteomes" id="UP000199706">
    <property type="component" value="Unassembled WGS sequence"/>
</dbReference>
<reference evidence="1 2" key="1">
    <citation type="submission" date="2016-10" db="EMBL/GenBank/DDBJ databases">
        <authorList>
            <person name="de Groot N.N."/>
        </authorList>
    </citation>
    <scope>NUCLEOTIDE SEQUENCE [LARGE SCALE GENOMIC DNA]</scope>
    <source>
        <strain evidence="1 2">LMG 2247</strain>
    </source>
</reference>
<name>A0A1G8BH29_9BURK</name>
<gene>
    <name evidence="1" type="ORF">SAMN05216466_10942</name>
</gene>